<reference evidence="1 2" key="1">
    <citation type="submission" date="2018-09" db="EMBL/GenBank/DDBJ databases">
        <title>A high-quality reference genome of wild soybean provides a powerful tool to mine soybean genomes.</title>
        <authorList>
            <person name="Xie M."/>
            <person name="Chung C.Y.L."/>
            <person name="Li M.-W."/>
            <person name="Wong F.-L."/>
            <person name="Chan T.-F."/>
            <person name="Lam H.-M."/>
        </authorList>
    </citation>
    <scope>NUCLEOTIDE SEQUENCE [LARGE SCALE GENOMIC DNA]</scope>
    <source>
        <strain evidence="2">cv. W05</strain>
        <tissue evidence="1">Hypocotyl of etiolated seedlings</tissue>
    </source>
</reference>
<evidence type="ECO:0008006" key="3">
    <source>
        <dbReference type="Google" id="ProtNLM"/>
    </source>
</evidence>
<organism evidence="1 2">
    <name type="scientific">Glycine soja</name>
    <name type="common">Wild soybean</name>
    <dbReference type="NCBI Taxonomy" id="3848"/>
    <lineage>
        <taxon>Eukaryota</taxon>
        <taxon>Viridiplantae</taxon>
        <taxon>Streptophyta</taxon>
        <taxon>Embryophyta</taxon>
        <taxon>Tracheophyta</taxon>
        <taxon>Spermatophyta</taxon>
        <taxon>Magnoliopsida</taxon>
        <taxon>eudicotyledons</taxon>
        <taxon>Gunneridae</taxon>
        <taxon>Pentapetalae</taxon>
        <taxon>rosids</taxon>
        <taxon>fabids</taxon>
        <taxon>Fabales</taxon>
        <taxon>Fabaceae</taxon>
        <taxon>Papilionoideae</taxon>
        <taxon>50 kb inversion clade</taxon>
        <taxon>NPAAA clade</taxon>
        <taxon>indigoferoid/millettioid clade</taxon>
        <taxon>Phaseoleae</taxon>
        <taxon>Glycine</taxon>
        <taxon>Glycine subgen. Soja</taxon>
    </lineage>
</organism>
<dbReference type="EMBL" id="QZWG01000007">
    <property type="protein sequence ID" value="RZC03160.1"/>
    <property type="molecule type" value="Genomic_DNA"/>
</dbReference>
<gene>
    <name evidence="1" type="ORF">D0Y65_018002</name>
</gene>
<keyword evidence="2" id="KW-1185">Reference proteome</keyword>
<dbReference type="PANTHER" id="PTHR35317">
    <property type="entry name" value="OS04G0629600 PROTEIN"/>
    <property type="match status" value="1"/>
</dbReference>
<proteinExistence type="predicted"/>
<protein>
    <recommendedName>
        <fullName evidence="3">DUF4219 domain-containing protein</fullName>
    </recommendedName>
</protein>
<name>A0A445JXD9_GLYSO</name>
<comment type="caution">
    <text evidence="1">The sequence shown here is derived from an EMBL/GenBank/DDBJ whole genome shotgun (WGS) entry which is preliminary data.</text>
</comment>
<dbReference type="Proteomes" id="UP000289340">
    <property type="component" value="Chromosome 7"/>
</dbReference>
<dbReference type="AlphaFoldDB" id="A0A445JXD9"/>
<evidence type="ECO:0000313" key="2">
    <source>
        <dbReference type="Proteomes" id="UP000289340"/>
    </source>
</evidence>
<sequence length="188" mass="21519">MAPSPTFPTLFIGDDRPSFCRPPQFHLNYQNGIVPELIMSSVSYRVIHLNSEAHTLNLARLDLWNETCTDVYINSTFDGPIFSYASMPILKGKNYDDWCAQMKVIFRFQDVTEVVQEGVQELDRNPTDAQKVAHRDLMKRDAKALFIIHQCVDADNFQKIRSADTAKKAWDTLEKSYAGDSKLKKVKL</sequence>
<dbReference type="PANTHER" id="PTHR35317:SF28">
    <property type="entry name" value="ZINC FINGER, CCHC-TYPE, RIBONUCLEASE H-LIKE DOMAIN, GAG-PRE-INTEGRASE DOMAIN PROTEIN-RELATED"/>
    <property type="match status" value="1"/>
</dbReference>
<evidence type="ECO:0000313" key="1">
    <source>
        <dbReference type="EMBL" id="RZC03160.1"/>
    </source>
</evidence>
<accession>A0A445JXD9</accession>
<dbReference type="Pfam" id="PF14223">
    <property type="entry name" value="Retrotran_gag_2"/>
    <property type="match status" value="1"/>
</dbReference>